<accession>A0A9W3AQ30</accession>
<feature type="compositionally biased region" description="Basic and acidic residues" evidence="8">
    <location>
        <begin position="285"/>
        <end position="295"/>
    </location>
</feature>
<keyword evidence="2" id="KW-0479">Metal-binding</keyword>
<feature type="region of interest" description="Disordered" evidence="8">
    <location>
        <begin position="548"/>
        <end position="570"/>
    </location>
</feature>
<feature type="compositionally biased region" description="Basic and acidic residues" evidence="8">
    <location>
        <begin position="1085"/>
        <end position="1095"/>
    </location>
</feature>
<proteinExistence type="predicted"/>
<feature type="region of interest" description="Disordered" evidence="8">
    <location>
        <begin position="1020"/>
        <end position="1095"/>
    </location>
</feature>
<dbReference type="FunFam" id="3.30.160.60:FF:001498">
    <property type="entry name" value="Zinc finger protein 404"/>
    <property type="match status" value="1"/>
</dbReference>
<feature type="compositionally biased region" description="Acidic residues" evidence="8">
    <location>
        <begin position="349"/>
        <end position="359"/>
    </location>
</feature>
<dbReference type="InterPro" id="IPR017956">
    <property type="entry name" value="AT_hook_DNA-bd_motif"/>
</dbReference>
<gene>
    <name evidence="11 12" type="primary">LOC106070486</name>
</gene>
<feature type="region of interest" description="Disordered" evidence="8">
    <location>
        <begin position="159"/>
        <end position="243"/>
    </location>
</feature>
<dbReference type="SMART" id="SM00355">
    <property type="entry name" value="ZnF_C2H2"/>
    <property type="match status" value="9"/>
</dbReference>
<dbReference type="InterPro" id="IPR013087">
    <property type="entry name" value="Znf_C2H2_type"/>
</dbReference>
<feature type="domain" description="C2H2-type" evidence="9">
    <location>
        <begin position="685"/>
        <end position="708"/>
    </location>
</feature>
<dbReference type="SUPFAM" id="SSF57667">
    <property type="entry name" value="beta-beta-alpha zinc fingers"/>
    <property type="match status" value="4"/>
</dbReference>
<name>A0A9W3AQ30_BIOGL</name>
<dbReference type="GeneID" id="106070486"/>
<dbReference type="SMART" id="SM00384">
    <property type="entry name" value="AT_hook"/>
    <property type="match status" value="2"/>
</dbReference>
<organism evidence="10 11">
    <name type="scientific">Biomphalaria glabrata</name>
    <name type="common">Bloodfluke planorb</name>
    <name type="synonym">Freshwater snail</name>
    <dbReference type="NCBI Taxonomy" id="6526"/>
    <lineage>
        <taxon>Eukaryota</taxon>
        <taxon>Metazoa</taxon>
        <taxon>Spiralia</taxon>
        <taxon>Lophotrochozoa</taxon>
        <taxon>Mollusca</taxon>
        <taxon>Gastropoda</taxon>
        <taxon>Heterobranchia</taxon>
        <taxon>Euthyneura</taxon>
        <taxon>Panpulmonata</taxon>
        <taxon>Hygrophila</taxon>
        <taxon>Lymnaeoidea</taxon>
        <taxon>Planorbidae</taxon>
        <taxon>Biomphalaria</taxon>
    </lineage>
</organism>
<dbReference type="AlphaFoldDB" id="A0A9W3AQ30"/>
<dbReference type="Proteomes" id="UP001165740">
    <property type="component" value="Chromosome 6"/>
</dbReference>
<feature type="region of interest" description="Disordered" evidence="8">
    <location>
        <begin position="272"/>
        <end position="295"/>
    </location>
</feature>
<evidence type="ECO:0000256" key="4">
    <source>
        <dbReference type="ARBA" id="ARBA00022771"/>
    </source>
</evidence>
<evidence type="ECO:0000256" key="5">
    <source>
        <dbReference type="ARBA" id="ARBA00022833"/>
    </source>
</evidence>
<feature type="compositionally biased region" description="Basic and acidic residues" evidence="8">
    <location>
        <begin position="1061"/>
        <end position="1074"/>
    </location>
</feature>
<dbReference type="PANTHER" id="PTHR24379">
    <property type="entry name" value="KRAB AND ZINC FINGER DOMAIN-CONTAINING"/>
    <property type="match status" value="1"/>
</dbReference>
<evidence type="ECO:0000313" key="12">
    <source>
        <dbReference type="RefSeq" id="XP_055889209.1"/>
    </source>
</evidence>
<dbReference type="RefSeq" id="XP_055889209.1">
    <property type="nucleotide sequence ID" value="XM_056033234.1"/>
</dbReference>
<dbReference type="OrthoDB" id="7930430at2759"/>
<feature type="domain" description="C2H2-type" evidence="9">
    <location>
        <begin position="770"/>
        <end position="797"/>
    </location>
</feature>
<evidence type="ECO:0000256" key="6">
    <source>
        <dbReference type="ARBA" id="ARBA00023242"/>
    </source>
</evidence>
<dbReference type="GO" id="GO:0008270">
    <property type="term" value="F:zinc ion binding"/>
    <property type="evidence" value="ECO:0007669"/>
    <property type="project" value="UniProtKB-KW"/>
</dbReference>
<feature type="compositionally biased region" description="Basic and acidic residues" evidence="8">
    <location>
        <begin position="182"/>
        <end position="203"/>
    </location>
</feature>
<dbReference type="Gene3D" id="3.30.160.60">
    <property type="entry name" value="Classic Zinc Finger"/>
    <property type="match status" value="4"/>
</dbReference>
<dbReference type="InterPro" id="IPR036236">
    <property type="entry name" value="Znf_C2H2_sf"/>
</dbReference>
<feature type="region of interest" description="Disordered" evidence="8">
    <location>
        <begin position="349"/>
        <end position="368"/>
    </location>
</feature>
<dbReference type="OMA" id="KCKCCSF"/>
<protein>
    <submittedName>
        <fullName evidence="11 12">RE1-silencing transcription factor A-like</fullName>
    </submittedName>
</protein>
<dbReference type="GO" id="GO:0005634">
    <property type="term" value="C:nucleus"/>
    <property type="evidence" value="ECO:0007669"/>
    <property type="project" value="UniProtKB-SubCell"/>
</dbReference>
<feature type="domain" description="C2H2-type" evidence="9">
    <location>
        <begin position="743"/>
        <end position="770"/>
    </location>
</feature>
<feature type="region of interest" description="Disordered" evidence="8">
    <location>
        <begin position="403"/>
        <end position="432"/>
    </location>
</feature>
<dbReference type="PROSITE" id="PS00028">
    <property type="entry name" value="ZINC_FINGER_C2H2_1"/>
    <property type="match status" value="2"/>
</dbReference>
<keyword evidence="3" id="KW-0677">Repeat</keyword>
<keyword evidence="6" id="KW-0539">Nucleus</keyword>
<dbReference type="RefSeq" id="XP_055889208.1">
    <property type="nucleotide sequence ID" value="XM_056033233.1"/>
</dbReference>
<evidence type="ECO:0000256" key="2">
    <source>
        <dbReference type="ARBA" id="ARBA00022723"/>
    </source>
</evidence>
<evidence type="ECO:0000259" key="9">
    <source>
        <dbReference type="PROSITE" id="PS50157"/>
    </source>
</evidence>
<keyword evidence="5" id="KW-0862">Zinc</keyword>
<keyword evidence="4 7" id="KW-0863">Zinc-finger</keyword>
<evidence type="ECO:0000256" key="1">
    <source>
        <dbReference type="ARBA" id="ARBA00004123"/>
    </source>
</evidence>
<dbReference type="Pfam" id="PF00096">
    <property type="entry name" value="zf-C2H2"/>
    <property type="match status" value="1"/>
</dbReference>
<feature type="compositionally biased region" description="Basic and acidic residues" evidence="8">
    <location>
        <begin position="1020"/>
        <end position="1037"/>
    </location>
</feature>
<evidence type="ECO:0000256" key="7">
    <source>
        <dbReference type="PROSITE-ProRule" id="PRU00042"/>
    </source>
</evidence>
<feature type="compositionally biased region" description="Basic and acidic residues" evidence="8">
    <location>
        <begin position="218"/>
        <end position="236"/>
    </location>
</feature>
<comment type="subcellular location">
    <subcellularLocation>
        <location evidence="1">Nucleus</location>
    </subcellularLocation>
</comment>
<dbReference type="PANTHER" id="PTHR24379:SF121">
    <property type="entry name" value="C2H2-TYPE DOMAIN-CONTAINING PROTEIN"/>
    <property type="match status" value="1"/>
</dbReference>
<evidence type="ECO:0000313" key="11">
    <source>
        <dbReference type="RefSeq" id="XP_055889208.1"/>
    </source>
</evidence>
<sequence length="1095" mass="123176">MDISQNEVQTSSSEHLNEVSAIPTDCHLGSQVLTLVSSNGNQFVVMSSDSDSLSLADAGLIQQGGESVLNLDESTRYLFQNHAMTNAVMLQDGTYQILDQPLVQVEREDGTIETQTLHIEVLRALQENLAQQMPVIDSNYTLEGMDSLDEASSSSIIKVEPPLNPNLEESVTEDSVDQTDLLPKEHQFSEQDDESMKEARETTQSDSSVETKRKKRQPKEPKKVIIKKDPETKEPDLNSPIPLSDQTIITVKGKKCVLAFNQETQQVCAYPLKPAPGTKRRGRPRLTEEEKAERKKNISVKIETIADQPASQTEKSNAAETLLELSNIGKDGVRRSARKRKKAKLFDEYEELEDSDEDKEPTFVDSQEKDPDIKIELAEAKKKKLVVPKEEIPLLSSSAIILDNSVQPPKKRGRGRPRRYPNPGQQQSHTSIPAVMIPSANGQTLVMAPLQGLQNLQNFRRQLPNLVPKPITDSNGQVTTEVSDVGTLPLSSDTDTMPLDTSGALDSNSIIPKALQGDSVPLVGENETSDQGETLDQQTTGLLTFMTPTNTVGDNQKDDSTSDSSLPSSQTTVIRIPNNLLASLGFKKDPVKIGLKATERELEKLKCPKCDFQGYYMQQYRNHIATHGDDIQKCKCCSYLSLDSDDLLEHFKEQHPRCICLECDYMAEHAYIIKRHMMRHDTKSCTCSTCGKVYKDMYILKMHIKMVHMPAEVLFECDVCWKKFTRKAHLKRHLRIHDPEKPYKCSVCDYRGCERSDISKHMLIHQDPKHACERCGKTFRHIKNKELHVKRHFGQRDYKCGVCDFFGYTFTDIRKHIERKHQDIKTLICDKCNKQFKSEAALKEHQPSCNSVMMIEQVLAIPTSAGGTSQATIQIPSNIRQDGTVMIDGQAINLNGHTITVKKNRVLMVAGEQRLVMAERTTEEDEDEIDDVESGINQAMQIIGETIMTESGEEMHIISQESLNDPTLQNSLRQAHLIDQNGQLFRAEDLHSIVSQNGHIFYKTEQDGIDQSVDMIEEPKQSIDRQSQHSELDDEMGHQFMGQAGQPGQELEPPSEETLEENLKEFHEVMKQESSENYSQDGTEALDHDSADTHS</sequence>
<dbReference type="PROSITE" id="PS50157">
    <property type="entry name" value="ZINC_FINGER_C2H2_2"/>
    <property type="match status" value="4"/>
</dbReference>
<feature type="domain" description="C2H2-type" evidence="9">
    <location>
        <begin position="715"/>
        <end position="742"/>
    </location>
</feature>
<evidence type="ECO:0000256" key="3">
    <source>
        <dbReference type="ARBA" id="ARBA00022737"/>
    </source>
</evidence>
<evidence type="ECO:0000313" key="10">
    <source>
        <dbReference type="Proteomes" id="UP001165740"/>
    </source>
</evidence>
<evidence type="ECO:0000256" key="8">
    <source>
        <dbReference type="SAM" id="MobiDB-lite"/>
    </source>
</evidence>
<dbReference type="GO" id="GO:0003677">
    <property type="term" value="F:DNA binding"/>
    <property type="evidence" value="ECO:0007669"/>
    <property type="project" value="InterPro"/>
</dbReference>
<feature type="compositionally biased region" description="Basic residues" evidence="8">
    <location>
        <begin position="409"/>
        <end position="419"/>
    </location>
</feature>
<keyword evidence="10" id="KW-1185">Reference proteome</keyword>
<reference evidence="11 12" key="1">
    <citation type="submission" date="2025-04" db="UniProtKB">
        <authorList>
            <consortium name="RefSeq"/>
        </authorList>
    </citation>
    <scope>IDENTIFICATION</scope>
</reference>